<dbReference type="Gene3D" id="3.30.1390.10">
    <property type="match status" value="1"/>
</dbReference>
<dbReference type="GO" id="GO:0003729">
    <property type="term" value="F:mRNA binding"/>
    <property type="evidence" value="ECO:0007669"/>
    <property type="project" value="TreeGrafter"/>
</dbReference>
<dbReference type="GO" id="GO:0005840">
    <property type="term" value="C:ribosome"/>
    <property type="evidence" value="ECO:0007669"/>
    <property type="project" value="UniProtKB-KW"/>
</dbReference>
<dbReference type="SUPFAM" id="SSF54736">
    <property type="entry name" value="ClpS-like"/>
    <property type="match status" value="1"/>
</dbReference>
<keyword evidence="3" id="KW-0175">Coiled coil</keyword>
<evidence type="ECO:0000313" key="5">
    <source>
        <dbReference type="EMBL" id="PSF30992.1"/>
    </source>
</evidence>
<dbReference type="EMBL" id="PXOH01000051">
    <property type="protein sequence ID" value="PSF30992.1"/>
    <property type="molecule type" value="Genomic_DNA"/>
</dbReference>
<evidence type="ECO:0000256" key="2">
    <source>
        <dbReference type="ARBA" id="ARBA00023274"/>
    </source>
</evidence>
<dbReference type="GO" id="GO:1990904">
    <property type="term" value="C:ribonucleoprotein complex"/>
    <property type="evidence" value="ECO:0007669"/>
    <property type="project" value="UniProtKB-KW"/>
</dbReference>
<dbReference type="Proteomes" id="UP000239001">
    <property type="component" value="Unassembled WGS sequence"/>
</dbReference>
<feature type="domain" description="Large ribosomal subunit protein bL12 C-terminal" evidence="4">
    <location>
        <begin position="101"/>
        <end position="166"/>
    </location>
</feature>
<keyword evidence="2" id="KW-0687">Ribonucleoprotein</keyword>
<dbReference type="InterPro" id="IPR014719">
    <property type="entry name" value="Ribosomal_bL12_C/ClpS-like"/>
</dbReference>
<name>A0A2T1LR96_9CHRO</name>
<dbReference type="OrthoDB" id="9811748at2"/>
<dbReference type="GO" id="GO:0006412">
    <property type="term" value="P:translation"/>
    <property type="evidence" value="ECO:0007669"/>
    <property type="project" value="InterPro"/>
</dbReference>
<gene>
    <name evidence="5" type="ORF">C7H19_23490</name>
</gene>
<keyword evidence="6" id="KW-1185">Reference proteome</keyword>
<reference evidence="5 6" key="2">
    <citation type="submission" date="2018-03" db="EMBL/GenBank/DDBJ databases">
        <authorList>
            <person name="Keele B.F."/>
        </authorList>
    </citation>
    <scope>NUCLEOTIDE SEQUENCE [LARGE SCALE GENOMIC DNA]</scope>
    <source>
        <strain evidence="5 6">CCALA 016</strain>
    </source>
</reference>
<keyword evidence="1 5" id="KW-0689">Ribosomal protein</keyword>
<evidence type="ECO:0000259" key="4">
    <source>
        <dbReference type="Pfam" id="PF00542"/>
    </source>
</evidence>
<dbReference type="RefSeq" id="WP_106459343.1">
    <property type="nucleotide sequence ID" value="NZ_PXOH01000051.1"/>
</dbReference>
<protein>
    <submittedName>
        <fullName evidence="5">50S ribosomal protein L7/L12</fullName>
    </submittedName>
</protein>
<feature type="coiled-coil region" evidence="3">
    <location>
        <begin position="2"/>
        <end position="32"/>
    </location>
</feature>
<dbReference type="InterPro" id="IPR013823">
    <property type="entry name" value="Ribosomal_bL12_C"/>
</dbReference>
<evidence type="ECO:0000256" key="1">
    <source>
        <dbReference type="ARBA" id="ARBA00022980"/>
    </source>
</evidence>
<reference evidence="5 6" key="1">
    <citation type="submission" date="2018-03" db="EMBL/GenBank/DDBJ databases">
        <title>The ancient ancestry and fast evolution of plastids.</title>
        <authorList>
            <person name="Moore K.R."/>
            <person name="Magnabosco C."/>
            <person name="Momper L."/>
            <person name="Gold D.A."/>
            <person name="Bosak T."/>
            <person name="Fournier G.P."/>
        </authorList>
    </citation>
    <scope>NUCLEOTIDE SEQUENCE [LARGE SCALE GENOMIC DNA]</scope>
    <source>
        <strain evidence="5 6">CCALA 016</strain>
    </source>
</reference>
<comment type="caution">
    <text evidence="5">The sequence shown here is derived from an EMBL/GenBank/DDBJ whole genome shotgun (WGS) entry which is preliminary data.</text>
</comment>
<evidence type="ECO:0000256" key="3">
    <source>
        <dbReference type="SAM" id="Coils"/>
    </source>
</evidence>
<dbReference type="InterPro" id="IPR000206">
    <property type="entry name" value="Ribosomal_bL12"/>
</dbReference>
<sequence>MNKRLEQLLKKQEELKAQIQKIKAAEATQKRKSDTRKKILLGALVMEMMDLGELDKNVMMKRLDGFLSREGDRTLFNLPPVQVLKSEPTSSSESAAFRQSFEVILEDHGTDKIKALKTVRNVTNLGLKEAKDLVESAPTLLMKVNNVAQAQEIKKQFFEFGATVTVRKSLD</sequence>
<dbReference type="GO" id="GO:0003735">
    <property type="term" value="F:structural constituent of ribosome"/>
    <property type="evidence" value="ECO:0007669"/>
    <property type="project" value="InterPro"/>
</dbReference>
<organism evidence="5 6">
    <name type="scientific">Aphanothece hegewaldii CCALA 016</name>
    <dbReference type="NCBI Taxonomy" id="2107694"/>
    <lineage>
        <taxon>Bacteria</taxon>
        <taxon>Bacillati</taxon>
        <taxon>Cyanobacteriota</taxon>
        <taxon>Cyanophyceae</taxon>
        <taxon>Oscillatoriophycideae</taxon>
        <taxon>Chroococcales</taxon>
        <taxon>Aphanothecaceae</taxon>
        <taxon>Aphanothece</taxon>
    </lineage>
</organism>
<proteinExistence type="predicted"/>
<accession>A0A2T1LR96</accession>
<evidence type="ECO:0000313" key="6">
    <source>
        <dbReference type="Proteomes" id="UP000239001"/>
    </source>
</evidence>
<dbReference type="PANTHER" id="PTHR45987:SF4">
    <property type="entry name" value="LARGE RIBOSOMAL SUBUNIT PROTEIN BL12M"/>
    <property type="match status" value="1"/>
</dbReference>
<dbReference type="AlphaFoldDB" id="A0A2T1LR96"/>
<dbReference type="Pfam" id="PF00542">
    <property type="entry name" value="Ribosomal_L12"/>
    <property type="match status" value="1"/>
</dbReference>
<dbReference type="PANTHER" id="PTHR45987">
    <property type="entry name" value="39S RIBOSOMAL PROTEIN L12"/>
    <property type="match status" value="1"/>
</dbReference>